<sequence length="63" mass="7171">MTNEQAQSILEELRTGAKSNIAIDKADFLVFRQSLMAAEDVLNFRGTARHHGITIYTYEPNWS</sequence>
<dbReference type="EMBL" id="JAMQJY010000001">
    <property type="protein sequence ID" value="MCM2674639.1"/>
    <property type="molecule type" value="Genomic_DNA"/>
</dbReference>
<evidence type="ECO:0000313" key="1">
    <source>
        <dbReference type="EMBL" id="MCM2674639.1"/>
    </source>
</evidence>
<proteinExistence type="predicted"/>
<comment type="caution">
    <text evidence="1">The sequence shown here is derived from an EMBL/GenBank/DDBJ whole genome shotgun (WGS) entry which is preliminary data.</text>
</comment>
<protein>
    <submittedName>
        <fullName evidence="1">Uncharacterized protein</fullName>
    </submittedName>
</protein>
<dbReference type="RefSeq" id="WP_251604625.1">
    <property type="nucleotide sequence ID" value="NZ_JAMQJY010000001.1"/>
</dbReference>
<dbReference type="Proteomes" id="UP001203665">
    <property type="component" value="Unassembled WGS sequence"/>
</dbReference>
<name>A0ABT0XHG6_9BACI</name>
<accession>A0ABT0XHG6</accession>
<gene>
    <name evidence="1" type="ORF">NDM98_03355</name>
</gene>
<reference evidence="1" key="1">
    <citation type="submission" date="2022-06" db="EMBL/GenBank/DDBJ databases">
        <title>Alkalicoccobacillus porphyridii sp. nov., isolated from a marine red alga, Porphyridium purpureum and reclassification of Shouchella plakortidis and Shouchella gibsonii as Alkalicoccobacillus plakortidis comb. nov. and Alkalicoccobacillus gibsonii comb. nov.</title>
        <authorList>
            <person name="Kim K.H."/>
            <person name="Lee J.K."/>
            <person name="Han D.M."/>
            <person name="Baek J.H."/>
            <person name="Jeon C.O."/>
        </authorList>
    </citation>
    <scope>NUCLEOTIDE SEQUENCE</scope>
    <source>
        <strain evidence="1">DSM 19153</strain>
    </source>
</reference>
<keyword evidence="2" id="KW-1185">Reference proteome</keyword>
<evidence type="ECO:0000313" key="2">
    <source>
        <dbReference type="Proteomes" id="UP001203665"/>
    </source>
</evidence>
<organism evidence="1 2">
    <name type="scientific">Alkalicoccobacillus plakortidis</name>
    <dbReference type="NCBI Taxonomy" id="444060"/>
    <lineage>
        <taxon>Bacteria</taxon>
        <taxon>Bacillati</taxon>
        <taxon>Bacillota</taxon>
        <taxon>Bacilli</taxon>
        <taxon>Bacillales</taxon>
        <taxon>Bacillaceae</taxon>
        <taxon>Alkalicoccobacillus</taxon>
    </lineage>
</organism>